<reference evidence="3" key="2">
    <citation type="submission" date="2018-09" db="EMBL/GenBank/DDBJ databases">
        <authorList>
            <person name="Ashton P.M."/>
            <person name="Dallman T."/>
            <person name="Nair S."/>
            <person name="De Pinna E."/>
            <person name="Peters T."/>
            <person name="Grant K."/>
        </authorList>
    </citation>
    <scope>NUCLEOTIDE SEQUENCE</scope>
    <source>
        <strain evidence="3">243839</strain>
    </source>
</reference>
<name>A0A3V7KKS9_SALET</name>
<feature type="domain" description="DUF4431" evidence="2">
    <location>
        <begin position="127"/>
        <end position="164"/>
    </location>
</feature>
<gene>
    <name evidence="4" type="ORF">C8634_02655</name>
    <name evidence="3" type="ORF">D6J37_12895</name>
</gene>
<keyword evidence="1" id="KW-0472">Membrane</keyword>
<dbReference type="Pfam" id="PF14485">
    <property type="entry name" value="DUF4431"/>
    <property type="match status" value="1"/>
</dbReference>
<keyword evidence="1" id="KW-0812">Transmembrane</keyword>
<dbReference type="RefSeq" id="WP_000569127.1">
    <property type="nucleotide sequence ID" value="NZ_CP020718.1"/>
</dbReference>
<organism evidence="3">
    <name type="scientific">Salmonella enterica subsp. enterica serovar Pomona</name>
    <dbReference type="NCBI Taxonomy" id="570935"/>
    <lineage>
        <taxon>Bacteria</taxon>
        <taxon>Pseudomonadati</taxon>
        <taxon>Pseudomonadota</taxon>
        <taxon>Gammaproteobacteria</taxon>
        <taxon>Enterobacterales</taxon>
        <taxon>Enterobacteriaceae</taxon>
        <taxon>Salmonella</taxon>
    </lineage>
</organism>
<evidence type="ECO:0000313" key="4">
    <source>
        <dbReference type="EMBL" id="ECS8475135.1"/>
    </source>
</evidence>
<reference evidence="4" key="1">
    <citation type="submission" date="2018-07" db="EMBL/GenBank/DDBJ databases">
        <authorList>
            <consortium name="PulseNet: The National Subtyping Network for Foodborne Disease Surveillance"/>
            <person name="Tarr C.L."/>
            <person name="Trees E."/>
            <person name="Katz L.S."/>
            <person name="Carleton-Romer H.A."/>
            <person name="Stroika S."/>
            <person name="Kucerova Z."/>
            <person name="Roache K.F."/>
            <person name="Sabol A.L."/>
            <person name="Besser J."/>
            <person name="Gerner-Smidt P."/>
        </authorList>
    </citation>
    <scope>NUCLEOTIDE SEQUENCE</scope>
    <source>
        <strain evidence="4">PNUSAS032273</strain>
    </source>
</reference>
<dbReference type="InterPro" id="IPR027826">
    <property type="entry name" value="DUF4431"/>
</dbReference>
<accession>A0A3V7KKS9</accession>
<evidence type="ECO:0000313" key="3">
    <source>
        <dbReference type="EMBL" id="EBY7403899.1"/>
    </source>
</evidence>
<evidence type="ECO:0000259" key="2">
    <source>
        <dbReference type="Pfam" id="PF14485"/>
    </source>
</evidence>
<dbReference type="EMBL" id="AAKKXN010000001">
    <property type="protein sequence ID" value="ECS8475135.1"/>
    <property type="molecule type" value="Genomic_DNA"/>
</dbReference>
<sequence length="168" mass="19070">MIEFLSSATWQGIGVISSIIIAVVSFLLSQNTRRRLFRSKNSRFEKKSSLPKELLDGQITTLYGKVRDEVFPGPPNYESINDGDEPQFYWILYTNASITLIGRSMENGELYENGSSCMFQLCVPTDMYDNRLDILGKYVKVEGEVFFGRTGHHKTKALLNVSSIKILK</sequence>
<dbReference type="EMBL" id="AAHOXJ010000009">
    <property type="protein sequence ID" value="EBY7403899.1"/>
    <property type="molecule type" value="Genomic_DNA"/>
</dbReference>
<keyword evidence="1" id="KW-1133">Transmembrane helix</keyword>
<feature type="transmembrane region" description="Helical" evidence="1">
    <location>
        <begin position="12"/>
        <end position="29"/>
    </location>
</feature>
<proteinExistence type="predicted"/>
<protein>
    <submittedName>
        <fullName evidence="3">DUF4431 domain-containing protein</fullName>
    </submittedName>
</protein>
<evidence type="ECO:0000256" key="1">
    <source>
        <dbReference type="SAM" id="Phobius"/>
    </source>
</evidence>
<comment type="caution">
    <text evidence="3">The sequence shown here is derived from an EMBL/GenBank/DDBJ whole genome shotgun (WGS) entry which is preliminary data.</text>
</comment>
<dbReference type="AlphaFoldDB" id="A0A3V7KKS9"/>